<feature type="region of interest" description="Disordered" evidence="8">
    <location>
        <begin position="206"/>
        <end position="231"/>
    </location>
</feature>
<dbReference type="SUPFAM" id="SSF51261">
    <property type="entry name" value="Duplicated hybrid motif"/>
    <property type="match status" value="1"/>
</dbReference>
<evidence type="ECO:0000256" key="6">
    <source>
        <dbReference type="ARBA" id="ARBA00023049"/>
    </source>
</evidence>
<sequence length="457" mass="49362">MFRLDRTRMNSIGLFRTLGGFAPLRAGRLLAGFALAGALACAPPAVAQDALKQQRDQMASEYEKLSNELTVTGDTLKQLEDEVASLKKDQSTITAALIQSAKTDKKLQQDIADIADRLVALREQEDGIRASLRARRGVLAEVLAALQRMGLNPPPAILVRPDDALASVRSAVLLGAVVPDMRDQVKELTGDLKDMQHVSASIAQEQEKLKETRTAQAEERERQSLLLEEKKKLQRQSEQEIEAQRKHSEELAAKAGSLKELIASLDKQMASVREAAEAARKAEAERLAAAKEKAGESTPGDRHLRAQSDFSTLQGRLVLPAAGKIMRRFGDKDGVGGSMMGQVVETLPSATITSPSDGVVLYAGVFRSYGQLLILDAGNGYHIVMAGMGRIDVAQGQFVLAGEPVGAMGEKLLASVAPVEVGNGAPLLYIEFRKDGKPVDPAPWWTERLSGRTQNDT</sequence>
<feature type="chain" id="PRO_5002898168" evidence="9">
    <location>
        <begin position="48"/>
        <end position="457"/>
    </location>
</feature>
<dbReference type="EMBL" id="ACJD01000006">
    <property type="protein sequence ID" value="EEH13283.1"/>
    <property type="molecule type" value="Genomic_DNA"/>
</dbReference>
<keyword evidence="5" id="KW-0862">Zinc</keyword>
<protein>
    <submittedName>
        <fullName evidence="11">Leucine zipper protein 1</fullName>
    </submittedName>
</protein>
<reference evidence="11 12" key="1">
    <citation type="submission" date="2009-03" db="EMBL/GenBank/DDBJ databases">
        <authorList>
            <person name="Setubal J.C."/>
            <person name="Boyle S."/>
            <person name="Crasta O.R."/>
            <person name="Gillespie J.J."/>
            <person name="Kenyon R.W."/>
            <person name="Lu J."/>
            <person name="Mane S."/>
            <person name="Nagrani S."/>
            <person name="Shallom J.M."/>
            <person name="Shallom S."/>
            <person name="Shukla M."/>
            <person name="Snyder E.E."/>
            <person name="Sobral B.W."/>
            <person name="Wattam A.R."/>
            <person name="Will R."/>
            <person name="Williams K."/>
            <person name="Yoo H."/>
            <person name="Bruce D.H."/>
            <person name="Detter C."/>
            <person name="Munk C."/>
            <person name="Brettin T.S."/>
            <person name="Ficht T."/>
        </authorList>
    </citation>
    <scope>NUCLEOTIDE SEQUENCE [LARGE SCALE GENOMIC DNA]</scope>
    <source>
        <strain evidence="11 12">Cudo</strain>
    </source>
</reference>
<evidence type="ECO:0000256" key="2">
    <source>
        <dbReference type="ARBA" id="ARBA00022670"/>
    </source>
</evidence>
<proteinExistence type="predicted"/>
<evidence type="ECO:0000256" key="5">
    <source>
        <dbReference type="ARBA" id="ARBA00022833"/>
    </source>
</evidence>
<evidence type="ECO:0000256" key="8">
    <source>
        <dbReference type="SAM" id="MobiDB-lite"/>
    </source>
</evidence>
<keyword evidence="6" id="KW-0482">Metalloprotease</keyword>
<dbReference type="Gene3D" id="2.70.70.10">
    <property type="entry name" value="Glucose Permease (Domain IIA)"/>
    <property type="match status" value="1"/>
</dbReference>
<feature type="domain" description="M23ase beta-sheet core" evidence="10">
    <location>
        <begin position="345"/>
        <end position="441"/>
    </location>
</feature>
<feature type="signal peptide" evidence="9">
    <location>
        <begin position="1"/>
        <end position="47"/>
    </location>
</feature>
<evidence type="ECO:0000313" key="12">
    <source>
        <dbReference type="Proteomes" id="UP000003678"/>
    </source>
</evidence>
<dbReference type="PANTHER" id="PTHR21666">
    <property type="entry name" value="PEPTIDASE-RELATED"/>
    <property type="match status" value="1"/>
</dbReference>
<dbReference type="InterPro" id="IPR016047">
    <property type="entry name" value="M23ase_b-sheet_dom"/>
</dbReference>
<dbReference type="GO" id="GO:0006508">
    <property type="term" value="P:proteolysis"/>
    <property type="evidence" value="ECO:0007669"/>
    <property type="project" value="UniProtKB-KW"/>
</dbReference>
<organism evidence="11 12">
    <name type="scientific">Brucella ceti str. Cudo</name>
    <dbReference type="NCBI Taxonomy" id="595497"/>
    <lineage>
        <taxon>Bacteria</taxon>
        <taxon>Pseudomonadati</taxon>
        <taxon>Pseudomonadota</taxon>
        <taxon>Alphaproteobacteria</taxon>
        <taxon>Hyphomicrobiales</taxon>
        <taxon>Brucellaceae</taxon>
        <taxon>Brucella/Ochrobactrum group</taxon>
        <taxon>Brucella</taxon>
    </lineage>
</organism>
<accession>C0G8L9</accession>
<name>C0G8L9_9HYPH</name>
<keyword evidence="9" id="KW-0732">Signal</keyword>
<evidence type="ECO:0000256" key="7">
    <source>
        <dbReference type="SAM" id="Coils"/>
    </source>
</evidence>
<dbReference type="Proteomes" id="UP000003678">
    <property type="component" value="Unassembled WGS sequence"/>
</dbReference>
<keyword evidence="2" id="KW-0645">Protease</keyword>
<dbReference type="PANTHER" id="PTHR21666:SF288">
    <property type="entry name" value="CELL DIVISION PROTEIN YTFB"/>
    <property type="match status" value="1"/>
</dbReference>
<dbReference type="InterPro" id="IPR011055">
    <property type="entry name" value="Dup_hybrid_motif"/>
</dbReference>
<keyword evidence="7" id="KW-0175">Coiled coil</keyword>
<evidence type="ECO:0000259" key="10">
    <source>
        <dbReference type="Pfam" id="PF01551"/>
    </source>
</evidence>
<evidence type="ECO:0000313" key="11">
    <source>
        <dbReference type="EMBL" id="EEH13283.1"/>
    </source>
</evidence>
<evidence type="ECO:0000256" key="1">
    <source>
        <dbReference type="ARBA" id="ARBA00001947"/>
    </source>
</evidence>
<feature type="coiled-coil region" evidence="7">
    <location>
        <begin position="48"/>
        <end position="124"/>
    </location>
</feature>
<evidence type="ECO:0000256" key="3">
    <source>
        <dbReference type="ARBA" id="ARBA00022723"/>
    </source>
</evidence>
<evidence type="ECO:0000256" key="9">
    <source>
        <dbReference type="SAM" id="SignalP"/>
    </source>
</evidence>
<dbReference type="CDD" id="cd12797">
    <property type="entry name" value="M23_peptidase"/>
    <property type="match status" value="1"/>
</dbReference>
<comment type="caution">
    <text evidence="11">The sequence shown here is derived from an EMBL/GenBank/DDBJ whole genome shotgun (WGS) entry which is preliminary data.</text>
</comment>
<dbReference type="InterPro" id="IPR050570">
    <property type="entry name" value="Cell_wall_metabolism_enzyme"/>
</dbReference>
<dbReference type="GO" id="GO:0004222">
    <property type="term" value="F:metalloendopeptidase activity"/>
    <property type="evidence" value="ECO:0007669"/>
    <property type="project" value="TreeGrafter"/>
</dbReference>
<comment type="cofactor">
    <cofactor evidence="1">
        <name>Zn(2+)</name>
        <dbReference type="ChEBI" id="CHEBI:29105"/>
    </cofactor>
</comment>
<evidence type="ECO:0000256" key="4">
    <source>
        <dbReference type="ARBA" id="ARBA00022801"/>
    </source>
</evidence>
<keyword evidence="4" id="KW-0378">Hydrolase</keyword>
<dbReference type="GO" id="GO:0046872">
    <property type="term" value="F:metal ion binding"/>
    <property type="evidence" value="ECO:0007669"/>
    <property type="project" value="UniProtKB-KW"/>
</dbReference>
<dbReference type="Pfam" id="PF01551">
    <property type="entry name" value="Peptidase_M23"/>
    <property type="match status" value="1"/>
</dbReference>
<gene>
    <name evidence="11" type="ORF">BCETI_6000201</name>
</gene>
<keyword evidence="3" id="KW-0479">Metal-binding</keyword>
<dbReference type="AlphaFoldDB" id="C0G8L9"/>